<evidence type="ECO:0000313" key="5">
    <source>
        <dbReference type="EMBL" id="KAH7303458.1"/>
    </source>
</evidence>
<evidence type="ECO:0000256" key="2">
    <source>
        <dbReference type="ARBA" id="ARBA00023043"/>
    </source>
</evidence>
<dbReference type="SUPFAM" id="SSF52540">
    <property type="entry name" value="P-loop containing nucleoside triphosphate hydrolases"/>
    <property type="match status" value="1"/>
</dbReference>
<accession>A0A8K0SAY8</accession>
<dbReference type="SUPFAM" id="SSF48403">
    <property type="entry name" value="Ankyrin repeat"/>
    <property type="match status" value="2"/>
</dbReference>
<dbReference type="OrthoDB" id="539213at2759"/>
<feature type="repeat" description="ANK" evidence="3">
    <location>
        <begin position="1080"/>
        <end position="1112"/>
    </location>
</feature>
<dbReference type="InterPro" id="IPR007111">
    <property type="entry name" value="NACHT_NTPase"/>
</dbReference>
<dbReference type="PANTHER" id="PTHR24166">
    <property type="entry name" value="ROLLING PEBBLES, ISOFORM B"/>
    <property type="match status" value="1"/>
</dbReference>
<dbReference type="InterPro" id="IPR027417">
    <property type="entry name" value="P-loop_NTPase"/>
</dbReference>
<feature type="repeat" description="ANK" evidence="3">
    <location>
        <begin position="785"/>
        <end position="817"/>
    </location>
</feature>
<dbReference type="Pfam" id="PF24883">
    <property type="entry name" value="NPHP3_N"/>
    <property type="match status" value="1"/>
</dbReference>
<dbReference type="InterPro" id="IPR050889">
    <property type="entry name" value="Dendritic_Spine_Reg/Scaffold"/>
</dbReference>
<gene>
    <name evidence="5" type="ORF">B0I35DRAFT_446642</name>
</gene>
<dbReference type="Gene3D" id="3.40.50.300">
    <property type="entry name" value="P-loop containing nucleotide triphosphate hydrolases"/>
    <property type="match status" value="1"/>
</dbReference>
<evidence type="ECO:0000256" key="3">
    <source>
        <dbReference type="PROSITE-ProRule" id="PRU00023"/>
    </source>
</evidence>
<feature type="repeat" description="ANK" evidence="3">
    <location>
        <begin position="981"/>
        <end position="1013"/>
    </location>
</feature>
<dbReference type="PROSITE" id="PS50297">
    <property type="entry name" value="ANK_REP_REGION"/>
    <property type="match status" value="7"/>
</dbReference>
<keyword evidence="6" id="KW-1185">Reference proteome</keyword>
<evidence type="ECO:0000256" key="1">
    <source>
        <dbReference type="ARBA" id="ARBA00022737"/>
    </source>
</evidence>
<keyword evidence="2 3" id="KW-0040">ANK repeat</keyword>
<proteinExistence type="predicted"/>
<sequence>MEAAGLALGIAGLAGLFSACIETARRVDSWKQYGDEWAKQAILFETERLRLERWGKAVNLQQENLSGERDCHKALLDAQTKLLVRELLKLITSVCSEANDSFAPISLSKMKKQSYTEKGNIAGVGLRAPDSKRERLKWALWSEGKIGAQISQLQLLVQKLHEVIPPAQATALTDQHPCEPQSSAMDATELLANMRRDLQMVKNSGEAELKRTIHAWLLEHNLTSDLYDDVLRSKLDGTCDWLFSRFCFCSWASDLPDGRPRLLWLHGPAGFGKTTLSARITQYLPSILNGSPMAFFFFSSATEYRGDPYVALRSWISQLIPNPIAFNAIYDGWQAQYEPNASKKVVLELFRQVVQRVSGCTFILDGLDECTFQAQHSGEEIMSQFFLDLESCLSGSATRMIITSRNEPEIRNNIRHRGGWHLMEYEITPADVSDDLAAFSRSIVDRRLSNKTKAVRLELSEKLTSRSGGQFQWVKMLESTLTKGKNTVSLLKAVQEAPAGLDKLYDRNWDKINAYGKRERTRALSLLRWVVFALRPLTVSQVTHALLVDEETGKVNLDEMPDDIDQDYVDSEMLDLCGSLLTVQDTLPSSDIGSRVLRIPHFSIRVHLCRRMGLEHSVEVVERLSDLALARTCFQYARDPVIWQLEQHISDPSISTTFRDYALCGFFTHFEFSMTQDPEVLAMLYAFLKARGPGFYKWASRLSVLQSGEELGWGVDEVEKLSPLFYESAIWLKTPTLHFQTSSYDANETNSHGISILMTSCRFKDEATIQKLISDGADVLHADSDGSTALHAAAAHNNTAAMKVLLSHGADFGALNLFGSTALDMACALREREAVMWLLGYKARHMPTSTIGAKVFKRAVRRGHYEILEALLVSLASDYRGSALGPLLGLAAAHDRFDIAKLLLQHSSTINLRKVHAESAFYTAARLGHSNIVGLILDHGVPINTLFTDGTALIKAIKRSEMEMAMLLLEHGANVNMAMKNGMTPLIAASRLGNPDIVQELMQRSASAEHTMDGGETALLSAAGCNHPEVLKILLSWGANVNASKHSGQTCLIYAAEHGAVETVQLLLQAGADVNAVGYRELTALHRAILASSVGSAKLLLDAGANIEAADDRKSTALHLAASINLDEVTSNESDNKNTSDNTSREMAGMLLDRGLNPLLRNQYGSNAMHDAAQYGRAGMIALLLERTQLTVESKEYEDRTCLFIACMYDRVDVARELLSRGADVNSLDRHMATPLMTAVRRGNEQTVDLLLRMEQTRIDCRDVRGLTAIDWAVKGRNSRILALLTDKTSERDLEVPANRTALENYNISLEMEEAYCDICTCPISFPSWYRCQDCSGGDFDICTDCFTAGLRCRDASHQWVQRRAKKVKEDSS</sequence>
<dbReference type="PRINTS" id="PR01415">
    <property type="entry name" value="ANKYRIN"/>
</dbReference>
<dbReference type="PROSITE" id="PS50088">
    <property type="entry name" value="ANK_REPEAT"/>
    <property type="match status" value="7"/>
</dbReference>
<dbReference type="Proteomes" id="UP000813444">
    <property type="component" value="Unassembled WGS sequence"/>
</dbReference>
<organism evidence="5 6">
    <name type="scientific">Stachybotrys elegans</name>
    <dbReference type="NCBI Taxonomy" id="80388"/>
    <lineage>
        <taxon>Eukaryota</taxon>
        <taxon>Fungi</taxon>
        <taxon>Dikarya</taxon>
        <taxon>Ascomycota</taxon>
        <taxon>Pezizomycotina</taxon>
        <taxon>Sordariomycetes</taxon>
        <taxon>Hypocreomycetidae</taxon>
        <taxon>Hypocreales</taxon>
        <taxon>Stachybotryaceae</taxon>
        <taxon>Stachybotrys</taxon>
    </lineage>
</organism>
<dbReference type="Pfam" id="PF00023">
    <property type="entry name" value="Ank"/>
    <property type="match status" value="2"/>
</dbReference>
<dbReference type="SMART" id="SM00248">
    <property type="entry name" value="ANK"/>
    <property type="match status" value="16"/>
</dbReference>
<dbReference type="InterPro" id="IPR036770">
    <property type="entry name" value="Ankyrin_rpt-contain_sf"/>
</dbReference>
<dbReference type="InterPro" id="IPR038305">
    <property type="entry name" value="HeLo_sf"/>
</dbReference>
<dbReference type="Pfam" id="PF12796">
    <property type="entry name" value="Ank_2"/>
    <property type="match status" value="5"/>
</dbReference>
<reference evidence="5" key="1">
    <citation type="journal article" date="2021" name="Nat. Commun.">
        <title>Genetic determinants of endophytism in the Arabidopsis root mycobiome.</title>
        <authorList>
            <person name="Mesny F."/>
            <person name="Miyauchi S."/>
            <person name="Thiergart T."/>
            <person name="Pickel B."/>
            <person name="Atanasova L."/>
            <person name="Karlsson M."/>
            <person name="Huettel B."/>
            <person name="Barry K.W."/>
            <person name="Haridas S."/>
            <person name="Chen C."/>
            <person name="Bauer D."/>
            <person name="Andreopoulos W."/>
            <person name="Pangilinan J."/>
            <person name="LaButti K."/>
            <person name="Riley R."/>
            <person name="Lipzen A."/>
            <person name="Clum A."/>
            <person name="Drula E."/>
            <person name="Henrissat B."/>
            <person name="Kohler A."/>
            <person name="Grigoriev I.V."/>
            <person name="Martin F.M."/>
            <person name="Hacquard S."/>
        </authorList>
    </citation>
    <scope>NUCLEOTIDE SEQUENCE</scope>
    <source>
        <strain evidence="5">MPI-CAGE-CH-0235</strain>
    </source>
</reference>
<evidence type="ECO:0000259" key="4">
    <source>
        <dbReference type="PROSITE" id="PS50837"/>
    </source>
</evidence>
<protein>
    <submittedName>
        <fullName evidence="5">Ankyrin repeat-containing domain protein</fullName>
    </submittedName>
</protein>
<dbReference type="Pfam" id="PF14479">
    <property type="entry name" value="HeLo"/>
    <property type="match status" value="1"/>
</dbReference>
<feature type="domain" description="NACHT" evidence="4">
    <location>
        <begin position="261"/>
        <end position="405"/>
    </location>
</feature>
<dbReference type="Gene3D" id="1.25.40.20">
    <property type="entry name" value="Ankyrin repeat-containing domain"/>
    <property type="match status" value="4"/>
</dbReference>
<feature type="repeat" description="ANK" evidence="3">
    <location>
        <begin position="1047"/>
        <end position="1079"/>
    </location>
</feature>
<name>A0A8K0SAY8_9HYPO</name>
<dbReference type="InterPro" id="IPR056884">
    <property type="entry name" value="NPHP3-like_N"/>
</dbReference>
<dbReference type="InterPro" id="IPR029498">
    <property type="entry name" value="HeLo_dom"/>
</dbReference>
<dbReference type="Gene3D" id="1.20.120.1020">
    <property type="entry name" value="Prion-inhibition and propagation, HeLo domain"/>
    <property type="match status" value="1"/>
</dbReference>
<evidence type="ECO:0000313" key="6">
    <source>
        <dbReference type="Proteomes" id="UP000813444"/>
    </source>
</evidence>
<feature type="repeat" description="ANK" evidence="3">
    <location>
        <begin position="1014"/>
        <end position="1046"/>
    </location>
</feature>
<dbReference type="SUPFAM" id="SSF57850">
    <property type="entry name" value="RING/U-box"/>
    <property type="match status" value="1"/>
</dbReference>
<dbReference type="PANTHER" id="PTHR24166:SF48">
    <property type="entry name" value="PROTEIN VAPYRIN"/>
    <property type="match status" value="1"/>
</dbReference>
<dbReference type="InterPro" id="IPR002110">
    <property type="entry name" value="Ankyrin_rpt"/>
</dbReference>
<keyword evidence="1" id="KW-0677">Repeat</keyword>
<comment type="caution">
    <text evidence="5">The sequence shown here is derived from an EMBL/GenBank/DDBJ whole genome shotgun (WGS) entry which is preliminary data.</text>
</comment>
<dbReference type="EMBL" id="JAGPNK010000033">
    <property type="protein sequence ID" value="KAH7303458.1"/>
    <property type="molecule type" value="Genomic_DNA"/>
</dbReference>
<feature type="repeat" description="ANK" evidence="3">
    <location>
        <begin position="1198"/>
        <end position="1230"/>
    </location>
</feature>
<feature type="repeat" description="ANK" evidence="3">
    <location>
        <begin position="948"/>
        <end position="980"/>
    </location>
</feature>
<dbReference type="PROSITE" id="PS50837">
    <property type="entry name" value="NACHT"/>
    <property type="match status" value="1"/>
</dbReference>